<feature type="signal peptide" evidence="7">
    <location>
        <begin position="1"/>
        <end position="30"/>
    </location>
</feature>
<organism evidence="10 13">
    <name type="scientific">Sarcoptes scabiei</name>
    <name type="common">Itch mite</name>
    <name type="synonym">Acarus scabiei</name>
    <dbReference type="NCBI Taxonomy" id="52283"/>
    <lineage>
        <taxon>Eukaryota</taxon>
        <taxon>Metazoa</taxon>
        <taxon>Ecdysozoa</taxon>
        <taxon>Arthropoda</taxon>
        <taxon>Chelicerata</taxon>
        <taxon>Arachnida</taxon>
        <taxon>Acari</taxon>
        <taxon>Acariformes</taxon>
        <taxon>Sarcoptiformes</taxon>
        <taxon>Astigmata</taxon>
        <taxon>Psoroptidia</taxon>
        <taxon>Sarcoptoidea</taxon>
        <taxon>Sarcoptidae</taxon>
        <taxon>Sarcoptinae</taxon>
        <taxon>Sarcoptes</taxon>
    </lineage>
</organism>
<evidence type="ECO:0000256" key="7">
    <source>
        <dbReference type="RuleBase" id="RU363019"/>
    </source>
</evidence>
<dbReference type="EnsemblMetazoa" id="SSS_815s_mrna">
    <property type="protein sequence ID" value="KAF7492567.1"/>
    <property type="gene ID" value="SSS_815"/>
</dbReference>
<dbReference type="PROSITE" id="PS00170">
    <property type="entry name" value="CSA_PPIASE_1"/>
    <property type="match status" value="1"/>
</dbReference>
<dbReference type="SUPFAM" id="SSF50891">
    <property type="entry name" value="Cyclophilin-like"/>
    <property type="match status" value="1"/>
</dbReference>
<dbReference type="VEuPathDB" id="VectorBase:SSCA006573"/>
<dbReference type="AlphaFoldDB" id="A0A132AMD9"/>
<dbReference type="PANTHER" id="PTHR11071">
    <property type="entry name" value="PEPTIDYL-PROLYL CIS-TRANS ISOMERASE"/>
    <property type="match status" value="1"/>
</dbReference>
<keyword evidence="4 7" id="KW-0697">Rotamase</keyword>
<keyword evidence="5 7" id="KW-0413">Isomerase</keyword>
<dbReference type="PANTHER" id="PTHR11071:SF561">
    <property type="entry name" value="PEPTIDYL-PROLYL CIS-TRANS ISOMERASE D-RELATED"/>
    <property type="match status" value="1"/>
</dbReference>
<dbReference type="InterPro" id="IPR029000">
    <property type="entry name" value="Cyclophilin-like_dom_sf"/>
</dbReference>
<evidence type="ECO:0000256" key="4">
    <source>
        <dbReference type="ARBA" id="ARBA00023110"/>
    </source>
</evidence>
<dbReference type="Proteomes" id="UP000616769">
    <property type="component" value="Unassembled WGS sequence"/>
</dbReference>
<proteinExistence type="inferred from homology"/>
<gene>
    <name evidence="9" type="primary">SSS_815g</name>
    <name evidence="10" type="ORF">QR98_0106600</name>
    <name evidence="9" type="ORF">SSS_815</name>
</gene>
<evidence type="ECO:0000313" key="11">
    <source>
        <dbReference type="EnsemblMetazoa" id="KAF7492567.1"/>
    </source>
</evidence>
<evidence type="ECO:0000313" key="10">
    <source>
        <dbReference type="EMBL" id="KPM12079.1"/>
    </source>
</evidence>
<comment type="similarity">
    <text evidence="2 7">Belongs to the cyclophilin-type PPIase family.</text>
</comment>
<feature type="chain" id="PRO_5010752067" description="Peptidyl-prolyl cis-trans isomerase" evidence="7">
    <location>
        <begin position="31"/>
        <end position="209"/>
    </location>
</feature>
<keyword evidence="3 7" id="KW-0732">Signal</keyword>
<dbReference type="InterPro" id="IPR020892">
    <property type="entry name" value="Cyclophilin-type_PPIase_CS"/>
</dbReference>
<dbReference type="PROSITE" id="PS50072">
    <property type="entry name" value="CSA_PPIASE_2"/>
    <property type="match status" value="1"/>
</dbReference>
<dbReference type="EMBL" id="JXLN01018773">
    <property type="protein sequence ID" value="KPM12079.1"/>
    <property type="molecule type" value="Genomic_DNA"/>
</dbReference>
<evidence type="ECO:0000256" key="2">
    <source>
        <dbReference type="ARBA" id="ARBA00007365"/>
    </source>
</evidence>
<dbReference type="Proteomes" id="UP000070412">
    <property type="component" value="Unassembled WGS sequence"/>
</dbReference>
<evidence type="ECO:0000256" key="3">
    <source>
        <dbReference type="ARBA" id="ARBA00022729"/>
    </source>
</evidence>
<evidence type="ECO:0000313" key="9">
    <source>
        <dbReference type="EMBL" id="KAF7492567.1"/>
    </source>
</evidence>
<comment type="catalytic activity">
    <reaction evidence="1 7">
        <text>[protein]-peptidylproline (omega=180) = [protein]-peptidylproline (omega=0)</text>
        <dbReference type="Rhea" id="RHEA:16237"/>
        <dbReference type="Rhea" id="RHEA-COMP:10747"/>
        <dbReference type="Rhea" id="RHEA-COMP:10748"/>
        <dbReference type="ChEBI" id="CHEBI:83833"/>
        <dbReference type="ChEBI" id="CHEBI:83834"/>
        <dbReference type="EC" id="5.2.1.8"/>
    </reaction>
</comment>
<dbReference type="GO" id="GO:0006457">
    <property type="term" value="P:protein folding"/>
    <property type="evidence" value="ECO:0007669"/>
    <property type="project" value="InterPro"/>
</dbReference>
<reference evidence="9" key="3">
    <citation type="submission" date="2020-01" db="EMBL/GenBank/DDBJ databases">
        <authorList>
            <person name="Korhonen P.K.K."/>
            <person name="Guangxu M.G."/>
            <person name="Wang T.W."/>
            <person name="Stroehlein A.J.S."/>
            <person name="Young N.D."/>
            <person name="Ang C.-S.A."/>
            <person name="Fernando D.W.F."/>
            <person name="Lu H.L."/>
            <person name="Taylor S.T."/>
            <person name="Ehtesham M.E.M."/>
            <person name="Najaraj S.H.N."/>
            <person name="Harsha G.H.G."/>
            <person name="Madugundu A.M."/>
            <person name="Renuse S.R."/>
            <person name="Holt D.H."/>
            <person name="Pandey A.P."/>
            <person name="Papenfuss A.P."/>
            <person name="Gasser R.B.G."/>
            <person name="Fischer K.F."/>
        </authorList>
    </citation>
    <scope>NUCLEOTIDE SEQUENCE</scope>
    <source>
        <strain evidence="9">SSS_KF_BRIS2020</strain>
    </source>
</reference>
<evidence type="ECO:0000313" key="12">
    <source>
        <dbReference type="Proteomes" id="UP000070412"/>
    </source>
</evidence>
<reference evidence="11" key="4">
    <citation type="submission" date="2022-06" db="UniProtKB">
        <authorList>
            <consortium name="EnsemblMetazoa"/>
        </authorList>
    </citation>
    <scope>IDENTIFICATION</scope>
</reference>
<evidence type="ECO:0000256" key="1">
    <source>
        <dbReference type="ARBA" id="ARBA00000971"/>
    </source>
</evidence>
<feature type="domain" description="PPIase cyclophilin-type" evidence="8">
    <location>
        <begin position="40"/>
        <end position="199"/>
    </location>
</feature>
<dbReference type="PRINTS" id="PR00153">
    <property type="entry name" value="CSAPPISMRASE"/>
</dbReference>
<evidence type="ECO:0000313" key="13">
    <source>
        <dbReference type="Proteomes" id="UP000616769"/>
    </source>
</evidence>
<dbReference type="GO" id="GO:0016018">
    <property type="term" value="F:cyclosporin A binding"/>
    <property type="evidence" value="ECO:0007669"/>
    <property type="project" value="TreeGrafter"/>
</dbReference>
<protein>
    <recommendedName>
        <fullName evidence="7">Peptidyl-prolyl cis-trans isomerase</fullName>
        <shortName evidence="7">PPIase</shortName>
        <ecNumber evidence="7">5.2.1.8</ecNumber>
    </recommendedName>
</protein>
<evidence type="ECO:0000256" key="6">
    <source>
        <dbReference type="ARBA" id="ARBA00056644"/>
    </source>
</evidence>
<dbReference type="InterPro" id="IPR002130">
    <property type="entry name" value="Cyclophilin-type_PPIase_dom"/>
</dbReference>
<dbReference type="GO" id="GO:0003755">
    <property type="term" value="F:peptidyl-prolyl cis-trans isomerase activity"/>
    <property type="evidence" value="ECO:0007669"/>
    <property type="project" value="UniProtKB-UniRule"/>
</dbReference>
<dbReference type="Pfam" id="PF00160">
    <property type="entry name" value="Pro_isomerase"/>
    <property type="match status" value="1"/>
</dbReference>
<keyword evidence="12" id="KW-1185">Reference proteome</keyword>
<dbReference type="EMBL" id="WVUK01000056">
    <property type="protein sequence ID" value="KAF7492567.1"/>
    <property type="molecule type" value="Genomic_DNA"/>
</dbReference>
<reference evidence="10 13" key="1">
    <citation type="journal article" date="2015" name="Parasit. Vectors">
        <title>Draft genome of the scabies mite.</title>
        <authorList>
            <person name="Rider S.D.Jr."/>
            <person name="Morgan M.S."/>
            <person name="Arlian L.G."/>
        </authorList>
    </citation>
    <scope>NUCLEOTIDE SEQUENCE [LARGE SCALE GENOMIC DNA]</scope>
    <source>
        <strain evidence="10">Arlian Lab</strain>
    </source>
</reference>
<dbReference type="EC" id="5.2.1.8" evidence="7"/>
<dbReference type="OMA" id="ANFITIL"/>
<dbReference type="Gene3D" id="2.40.100.10">
    <property type="entry name" value="Cyclophilin-like"/>
    <property type="match status" value="1"/>
</dbReference>
<sequence length="209" mass="23353">MDRYNPKAFRSNRLLFFGCFFLLSTSFTQAFEVEVTDRVIFTLTIDNQTSGQIVLGLFGKLVPKTVENFVQLSSEKGYQNKSYNGSIFHRVIANFMIQGGDITSQDGSGSISIYGEYFDDENFVLNHGQAGLISMANAGKDTNGSQFFITLVPTPWLDGHHTVFGVVLDGMDLVYRIGSLKTDSNDRTLEVVRIVDVKTEKVDFKTTLE</sequence>
<evidence type="ECO:0000256" key="5">
    <source>
        <dbReference type="ARBA" id="ARBA00023235"/>
    </source>
</evidence>
<evidence type="ECO:0000259" key="8">
    <source>
        <dbReference type="PROSITE" id="PS50072"/>
    </source>
</evidence>
<name>A0A132AMD9_SARSC</name>
<comment type="function">
    <text evidence="6">PPIases accelerate the folding of proteins. It catalyzes the cis-trans isomerization of proline imidic peptide bonds in oligopeptides. Acts on the folding of rhodopsin RH1 and RH2 (but not RH3) and is required for visual transduction.</text>
</comment>
<dbReference type="OrthoDB" id="10064525at2759"/>
<dbReference type="GO" id="GO:0005737">
    <property type="term" value="C:cytoplasm"/>
    <property type="evidence" value="ECO:0007669"/>
    <property type="project" value="TreeGrafter"/>
</dbReference>
<dbReference type="FunFam" id="2.40.100.10:FF:000019">
    <property type="entry name" value="Peptidyl-prolyl cis-trans isomerase"/>
    <property type="match status" value="1"/>
</dbReference>
<accession>A0A132AMD9</accession>
<reference evidence="12" key="2">
    <citation type="journal article" date="2020" name="PLoS Negl. Trop. Dis.">
        <title>High-quality nuclear genome for Sarcoptes scabiei-A critical resource for a neglected parasite.</title>
        <authorList>
            <person name="Korhonen P.K."/>
            <person name="Gasser R.B."/>
            <person name="Ma G."/>
            <person name="Wang T."/>
            <person name="Stroehlein A.J."/>
            <person name="Young N.D."/>
            <person name="Ang C.S."/>
            <person name="Fernando D.D."/>
            <person name="Lu H.C."/>
            <person name="Taylor S."/>
            <person name="Reynolds S.L."/>
            <person name="Mofiz E."/>
            <person name="Najaraj S.H."/>
            <person name="Gowda H."/>
            <person name="Madugundu A."/>
            <person name="Renuse S."/>
            <person name="Holt D."/>
            <person name="Pandey A."/>
            <person name="Papenfuss A.T."/>
            <person name="Fischer K."/>
        </authorList>
    </citation>
    <scope>NUCLEOTIDE SEQUENCE [LARGE SCALE GENOMIC DNA]</scope>
</reference>